<reference evidence="2" key="1">
    <citation type="journal article" date="2021" name="Nat. Commun.">
        <title>Genetic determinants of endophytism in the Arabidopsis root mycobiome.</title>
        <authorList>
            <person name="Mesny F."/>
            <person name="Miyauchi S."/>
            <person name="Thiergart T."/>
            <person name="Pickel B."/>
            <person name="Atanasova L."/>
            <person name="Karlsson M."/>
            <person name="Huettel B."/>
            <person name="Barry K.W."/>
            <person name="Haridas S."/>
            <person name="Chen C."/>
            <person name="Bauer D."/>
            <person name="Andreopoulos W."/>
            <person name="Pangilinan J."/>
            <person name="LaButti K."/>
            <person name="Riley R."/>
            <person name="Lipzen A."/>
            <person name="Clum A."/>
            <person name="Drula E."/>
            <person name="Henrissat B."/>
            <person name="Kohler A."/>
            <person name="Grigoriev I.V."/>
            <person name="Martin F.M."/>
            <person name="Hacquard S."/>
        </authorList>
    </citation>
    <scope>NUCLEOTIDE SEQUENCE</scope>
    <source>
        <strain evidence="2">MPI-CAGE-CH-0230</strain>
    </source>
</reference>
<keyword evidence="3" id="KW-1185">Reference proteome</keyword>
<dbReference type="Proteomes" id="UP000756346">
    <property type="component" value="Unassembled WGS sequence"/>
</dbReference>
<evidence type="ECO:0000256" key="1">
    <source>
        <dbReference type="SAM" id="MobiDB-lite"/>
    </source>
</evidence>
<accession>A0A9P8YA06</accession>
<protein>
    <submittedName>
        <fullName evidence="2">Uncharacterized protein</fullName>
    </submittedName>
</protein>
<evidence type="ECO:0000313" key="2">
    <source>
        <dbReference type="EMBL" id="KAH7034658.1"/>
    </source>
</evidence>
<proteinExistence type="predicted"/>
<evidence type="ECO:0000313" key="3">
    <source>
        <dbReference type="Proteomes" id="UP000756346"/>
    </source>
</evidence>
<organism evidence="2 3">
    <name type="scientific">Microdochium trichocladiopsis</name>
    <dbReference type="NCBI Taxonomy" id="1682393"/>
    <lineage>
        <taxon>Eukaryota</taxon>
        <taxon>Fungi</taxon>
        <taxon>Dikarya</taxon>
        <taxon>Ascomycota</taxon>
        <taxon>Pezizomycotina</taxon>
        <taxon>Sordariomycetes</taxon>
        <taxon>Xylariomycetidae</taxon>
        <taxon>Xylariales</taxon>
        <taxon>Microdochiaceae</taxon>
        <taxon>Microdochium</taxon>
    </lineage>
</organism>
<comment type="caution">
    <text evidence="2">The sequence shown here is derived from an EMBL/GenBank/DDBJ whole genome shotgun (WGS) entry which is preliminary data.</text>
</comment>
<feature type="region of interest" description="Disordered" evidence="1">
    <location>
        <begin position="240"/>
        <end position="264"/>
    </location>
</feature>
<name>A0A9P8YA06_9PEZI</name>
<dbReference type="GeneID" id="70182612"/>
<dbReference type="EMBL" id="JAGTJQ010000003">
    <property type="protein sequence ID" value="KAH7034658.1"/>
    <property type="molecule type" value="Genomic_DNA"/>
</dbReference>
<dbReference type="RefSeq" id="XP_046014751.1">
    <property type="nucleotide sequence ID" value="XM_046153066.1"/>
</dbReference>
<dbReference type="AlphaFoldDB" id="A0A9P8YA06"/>
<gene>
    <name evidence="2" type="ORF">B0I36DRAFT_316713</name>
</gene>
<sequence length="264" mass="28317">MVPSMHPVRDCMTGPIGREAKCNAAGSPFSASTLKSCETILPSSDAPLSAIEMPTLSWNDFRVLPKYVETVGPIVDIADVVMTRLIASTLPGTFSIRASKVSPLLGRPQRTSSMYMHHSMNLQLSFPSGPMSPFPWPPPGRAAITVAIGNVCVLVEWSPTSTATDSQTEQECGCHADACSPWRSWLVIRYGDAWLPPLSRVEVITVAGKPQYGICCGLTDSFAAWARIIQPWSARSPQMVSSETAEVAGDSHNMARDGSGGHVS</sequence>